<feature type="compositionally biased region" description="Low complexity" evidence="1">
    <location>
        <begin position="11"/>
        <end position="31"/>
    </location>
</feature>
<feature type="compositionally biased region" description="Polar residues" evidence="1">
    <location>
        <begin position="1"/>
        <end position="10"/>
    </location>
</feature>
<reference evidence="2" key="1">
    <citation type="submission" date="2014-01" db="EMBL/GenBank/DDBJ databases">
        <title>The genome of the white-rot fungus Pycnoporus cinnabarinus: a basidiomycete model with a versatile arsenal for lignocellulosic biomass breakdown.</title>
        <authorList>
            <person name="Levasseur A."/>
            <person name="Lomascolo A."/>
            <person name="Ruiz-Duenas F.J."/>
            <person name="Uzan E."/>
            <person name="Piumi F."/>
            <person name="Kues U."/>
            <person name="Ram A.F.J."/>
            <person name="Murat C."/>
            <person name="Haon M."/>
            <person name="Benoit I."/>
            <person name="Arfi Y."/>
            <person name="Chevret D."/>
            <person name="Drula E."/>
            <person name="Kwon M.J."/>
            <person name="Gouret P."/>
            <person name="Lesage-Meessen L."/>
            <person name="Lombard V."/>
            <person name="Mariette J."/>
            <person name="Noirot C."/>
            <person name="Park J."/>
            <person name="Patyshakuliyeva A."/>
            <person name="Wieneger R.A.B."/>
            <person name="Wosten H.A.B."/>
            <person name="Martin F."/>
            <person name="Coutinho P.M."/>
            <person name="de Vries R."/>
            <person name="Martinez A.T."/>
            <person name="Klopp C."/>
            <person name="Pontarotti P."/>
            <person name="Henrissat B."/>
            <person name="Record E."/>
        </authorList>
    </citation>
    <scope>NUCLEOTIDE SEQUENCE [LARGE SCALE GENOMIC DNA]</scope>
    <source>
        <strain evidence="2">BRFM137</strain>
    </source>
</reference>
<dbReference type="HOGENOM" id="CLU_565172_0_0_1"/>
<organism evidence="2 3">
    <name type="scientific">Pycnoporus cinnabarinus</name>
    <name type="common">Cinnabar-red polypore</name>
    <name type="synonym">Trametes cinnabarina</name>
    <dbReference type="NCBI Taxonomy" id="5643"/>
    <lineage>
        <taxon>Eukaryota</taxon>
        <taxon>Fungi</taxon>
        <taxon>Dikarya</taxon>
        <taxon>Basidiomycota</taxon>
        <taxon>Agaricomycotina</taxon>
        <taxon>Agaricomycetes</taxon>
        <taxon>Polyporales</taxon>
        <taxon>Polyporaceae</taxon>
        <taxon>Trametes</taxon>
    </lineage>
</organism>
<dbReference type="OrthoDB" id="2758821at2759"/>
<gene>
    <name evidence="2" type="ORF">BN946_scf184887.g5</name>
</gene>
<feature type="region of interest" description="Disordered" evidence="1">
    <location>
        <begin position="391"/>
        <end position="431"/>
    </location>
</feature>
<feature type="compositionally biased region" description="Pro residues" evidence="1">
    <location>
        <begin position="394"/>
        <end position="407"/>
    </location>
</feature>
<evidence type="ECO:0000313" key="2">
    <source>
        <dbReference type="EMBL" id="CDO78217.1"/>
    </source>
</evidence>
<evidence type="ECO:0000313" key="3">
    <source>
        <dbReference type="Proteomes" id="UP000029665"/>
    </source>
</evidence>
<feature type="compositionally biased region" description="Polar residues" evidence="1">
    <location>
        <begin position="200"/>
        <end position="209"/>
    </location>
</feature>
<name>A0A060SUJ6_PYCCI</name>
<dbReference type="EMBL" id="CCBP010000739">
    <property type="protein sequence ID" value="CDO78217.1"/>
    <property type="molecule type" value="Genomic_DNA"/>
</dbReference>
<feature type="compositionally biased region" description="Low complexity" evidence="1">
    <location>
        <begin position="418"/>
        <end position="431"/>
    </location>
</feature>
<evidence type="ECO:0000256" key="1">
    <source>
        <dbReference type="SAM" id="MobiDB-lite"/>
    </source>
</evidence>
<dbReference type="Proteomes" id="UP000029665">
    <property type="component" value="Unassembled WGS sequence"/>
</dbReference>
<dbReference type="AlphaFoldDB" id="A0A060SUJ6"/>
<feature type="region of interest" description="Disordered" evidence="1">
    <location>
        <begin position="192"/>
        <end position="227"/>
    </location>
</feature>
<feature type="region of interest" description="Disordered" evidence="1">
    <location>
        <begin position="1"/>
        <end position="40"/>
    </location>
</feature>
<comment type="caution">
    <text evidence="2">The sequence shown here is derived from an EMBL/GenBank/DDBJ whole genome shotgun (WGS) entry which is preliminary data.</text>
</comment>
<sequence length="556" mass="60465">MPKNTCSNRKASQAQAAAPSSQATPVSASQSGKAPVTNEDLQAEAIAHVEELFTNEPEMDWGGHNHQGHARRVLSWLDTMENLGVARATIEGFEDRLAEMLGDLLRADADEAEFRDPRLLAADRRNRERTMAAIAKEMKCKELLKASEAALRRFSGTVSTSTEAPAAPSSQVPANVEYKSRPAAKIMIPARPQFPPAISSPPSTRSAISISKRKAWSPSPVREDDPIDIDEEAEMTQEVAPPSKKRSRADLPVLRSPTYLRTPSRSLAKAPFRCNRCVSTKSADIVCVLREGLPKCDCCFMQFTGCWAQKIPGAKVKSYAEWFDSQGYTRADTPTLPNFASGSQPSAASRPKHRTEVVIVEPPKSTSSVRAKSIESEDEDIAMDDESVHAHFATPPPVSRTPSPPSPVLRERSPVAPPVASSASRPAPAPRAGPLLDFTSVQVNNAMHIATPFHARYLALQGQADSLEAQRWAVGILLVRARELRDENGEDVHQRGGRLLAIQGQINALEGQEWLVRMLLDCIRCLQDAIVEENCRYQTGSQGGSGQGPSASGSHH</sequence>
<feature type="region of interest" description="Disordered" evidence="1">
    <location>
        <begin position="334"/>
        <end position="354"/>
    </location>
</feature>
<proteinExistence type="predicted"/>
<feature type="compositionally biased region" description="Polar residues" evidence="1">
    <location>
        <begin position="335"/>
        <end position="347"/>
    </location>
</feature>
<keyword evidence="3" id="KW-1185">Reference proteome</keyword>
<protein>
    <submittedName>
        <fullName evidence="2">Uncharacterized protein</fullName>
    </submittedName>
</protein>
<accession>A0A060SUJ6</accession>